<evidence type="ECO:0000256" key="1">
    <source>
        <dbReference type="SAM" id="MobiDB-lite"/>
    </source>
</evidence>
<feature type="compositionally biased region" description="Basic and acidic residues" evidence="1">
    <location>
        <begin position="1"/>
        <end position="14"/>
    </location>
</feature>
<reference evidence="2" key="1">
    <citation type="submission" date="2020-02" db="EMBL/GenBank/DDBJ databases">
        <authorList>
            <person name="Meier V. D."/>
        </authorList>
    </citation>
    <scope>NUCLEOTIDE SEQUENCE</scope>
    <source>
        <strain evidence="2">AVDCRST_MAG25</strain>
    </source>
</reference>
<accession>A0A6J4SCD3</accession>
<feature type="compositionally biased region" description="Basic and acidic residues" evidence="1">
    <location>
        <begin position="106"/>
        <end position="115"/>
    </location>
</feature>
<organism evidence="2">
    <name type="scientific">uncultured Rubrobacteraceae bacterium</name>
    <dbReference type="NCBI Taxonomy" id="349277"/>
    <lineage>
        <taxon>Bacteria</taxon>
        <taxon>Bacillati</taxon>
        <taxon>Actinomycetota</taxon>
        <taxon>Rubrobacteria</taxon>
        <taxon>Rubrobacterales</taxon>
        <taxon>Rubrobacteraceae</taxon>
        <taxon>environmental samples</taxon>
    </lineage>
</organism>
<feature type="non-terminal residue" evidence="2">
    <location>
        <position position="137"/>
    </location>
</feature>
<dbReference type="AlphaFoldDB" id="A0A6J4SCD3"/>
<feature type="region of interest" description="Disordered" evidence="1">
    <location>
        <begin position="1"/>
        <end position="137"/>
    </location>
</feature>
<dbReference type="EMBL" id="CADCVI010000247">
    <property type="protein sequence ID" value="CAA9495593.1"/>
    <property type="molecule type" value="Genomic_DNA"/>
</dbReference>
<name>A0A6J4SCD3_9ACTN</name>
<feature type="compositionally biased region" description="Low complexity" evidence="1">
    <location>
        <begin position="119"/>
        <end position="137"/>
    </location>
</feature>
<protein>
    <submittedName>
        <fullName evidence="2">Periplasmic thiol:disulfide interchange protein DsbA</fullName>
    </submittedName>
</protein>
<proteinExistence type="predicted"/>
<gene>
    <name evidence="2" type="ORF">AVDCRST_MAG25-3560</name>
</gene>
<sequence>GEVRRGRDAEDRMARLSLPGRGIDERGARRPGGPGTRKVLGVPRPALPEPILAGGFLGREPGRARPGGRAGRRKVRGESGVRGTPSGRNGSIYGGPEERHKRHPDLRHQRSDPGRRAAGRGLRAGNRRGVAGGTRWL</sequence>
<feature type="non-terminal residue" evidence="2">
    <location>
        <position position="1"/>
    </location>
</feature>
<evidence type="ECO:0000313" key="2">
    <source>
        <dbReference type="EMBL" id="CAA9495593.1"/>
    </source>
</evidence>